<reference evidence="2 3" key="1">
    <citation type="submission" date="2024-03" db="EMBL/GenBank/DDBJ databases">
        <title>The Acrasis kona genome and developmental transcriptomes reveal deep origins of eukaryotic multicellular pathways.</title>
        <authorList>
            <person name="Sheikh S."/>
            <person name="Fu C.-J."/>
            <person name="Brown M.W."/>
            <person name="Baldauf S.L."/>
        </authorList>
    </citation>
    <scope>NUCLEOTIDE SEQUENCE [LARGE SCALE GENOMIC DNA]</scope>
    <source>
        <strain evidence="2 3">ATCC MYA-3509</strain>
    </source>
</reference>
<keyword evidence="1" id="KW-0812">Transmembrane</keyword>
<evidence type="ECO:0000313" key="3">
    <source>
        <dbReference type="Proteomes" id="UP001431209"/>
    </source>
</evidence>
<comment type="caution">
    <text evidence="2">The sequence shown here is derived from an EMBL/GenBank/DDBJ whole genome shotgun (WGS) entry which is preliminary data.</text>
</comment>
<dbReference type="Proteomes" id="UP001431209">
    <property type="component" value="Unassembled WGS sequence"/>
</dbReference>
<gene>
    <name evidence="2" type="ORF">AKO1_003234</name>
</gene>
<feature type="transmembrane region" description="Helical" evidence="1">
    <location>
        <begin position="157"/>
        <end position="179"/>
    </location>
</feature>
<feature type="transmembrane region" description="Helical" evidence="1">
    <location>
        <begin position="6"/>
        <end position="29"/>
    </location>
</feature>
<keyword evidence="1" id="KW-0472">Membrane</keyword>
<feature type="transmembrane region" description="Helical" evidence="1">
    <location>
        <begin position="303"/>
        <end position="329"/>
    </location>
</feature>
<dbReference type="GO" id="GO:0016020">
    <property type="term" value="C:membrane"/>
    <property type="evidence" value="ECO:0007669"/>
    <property type="project" value="TreeGrafter"/>
</dbReference>
<evidence type="ECO:0000256" key="1">
    <source>
        <dbReference type="SAM" id="Phobius"/>
    </source>
</evidence>
<sequence length="354" mass="41154">MSALSKITIVFDASVCFVCAVAAVFAWMYRFTKLSKEIEASNNNSNDITDSESLWTENPENEVEQQVNQTQIGVKLENFFFYLGEREYRTSLQVFQPYLARYNDSEGKMKIATNIQWFVLVIFRFVVMAWGLTTLVFELKVQSDILRYFLFLTNLSFAVFVIHYSTSSFLTMLFFIYSLRKRPNPKIDMFFRIVSYPSRVLCEWNHHTSIVVSIGFWTVLVPLFGVPKGNLWSFVSLHGINAILNMIELLFLSNLSFVHVYHTFLAMLWPSAYLVHLQIRTVFYDSFWPYPILDYNNENVPAWLVIFSHFLFISAYLVSVVLHMIVTLIRDKVTNILLGGFFTSSAASENITFH</sequence>
<protein>
    <submittedName>
        <fullName evidence="2">VP3</fullName>
    </submittedName>
</protein>
<feature type="transmembrane region" description="Helical" evidence="1">
    <location>
        <begin position="264"/>
        <end position="283"/>
    </location>
</feature>
<accession>A0AAW2ZAD3</accession>
<feature type="transmembrane region" description="Helical" evidence="1">
    <location>
        <begin position="200"/>
        <end position="225"/>
    </location>
</feature>
<dbReference type="AlphaFoldDB" id="A0AAW2ZAD3"/>
<feature type="transmembrane region" description="Helical" evidence="1">
    <location>
        <begin position="117"/>
        <end position="137"/>
    </location>
</feature>
<keyword evidence="1" id="KW-1133">Transmembrane helix</keyword>
<dbReference type="EMBL" id="JAOPGA020001165">
    <property type="protein sequence ID" value="KAL0485774.1"/>
    <property type="molecule type" value="Genomic_DNA"/>
</dbReference>
<keyword evidence="3" id="KW-1185">Reference proteome</keyword>
<evidence type="ECO:0000313" key="2">
    <source>
        <dbReference type="EMBL" id="KAL0485774.1"/>
    </source>
</evidence>
<organism evidence="2 3">
    <name type="scientific">Acrasis kona</name>
    <dbReference type="NCBI Taxonomy" id="1008807"/>
    <lineage>
        <taxon>Eukaryota</taxon>
        <taxon>Discoba</taxon>
        <taxon>Heterolobosea</taxon>
        <taxon>Tetramitia</taxon>
        <taxon>Eutetramitia</taxon>
        <taxon>Acrasidae</taxon>
        <taxon>Acrasis</taxon>
    </lineage>
</organism>
<feature type="transmembrane region" description="Helical" evidence="1">
    <location>
        <begin position="231"/>
        <end position="252"/>
    </location>
</feature>
<dbReference type="PANTHER" id="PTHR12242">
    <property type="entry name" value="OS02G0130600 PROTEIN-RELATED"/>
    <property type="match status" value="1"/>
</dbReference>
<name>A0AAW2ZAD3_9EUKA</name>
<proteinExistence type="predicted"/>